<feature type="compositionally biased region" description="Basic and acidic residues" evidence="5">
    <location>
        <begin position="177"/>
        <end position="191"/>
    </location>
</feature>
<dbReference type="GO" id="GO:0016787">
    <property type="term" value="F:hydrolase activity"/>
    <property type="evidence" value="ECO:0007669"/>
    <property type="project" value="UniProtKB-KW"/>
</dbReference>
<evidence type="ECO:0000313" key="6">
    <source>
        <dbReference type="EMBL" id="MCX2819548.1"/>
    </source>
</evidence>
<dbReference type="InterPro" id="IPR023214">
    <property type="entry name" value="HAD_sf"/>
</dbReference>
<dbReference type="InterPro" id="IPR036412">
    <property type="entry name" value="HAD-like_sf"/>
</dbReference>
<dbReference type="Pfam" id="PF13419">
    <property type="entry name" value="HAD_2"/>
    <property type="match status" value="1"/>
</dbReference>
<sequence>MRIVLDYGGTIVDRIDDYEYSRTLGDGVVRHPAFVAYSAFERGIIQTEDEYLRALSALSGDTVEDCRAYLEERKEAVSLPDDRERVLRELADDHSLALFTDQVRVWIDGFLGRLGIADLFDDTVVSSDIGRVKPHPEGYSRLCDGYDDAVMVGDEVSTDLVMAERFGMETVWVKNSHGDGTAHGEPDHTVDDLTEVPEVL</sequence>
<dbReference type="SFLD" id="SFLDS00003">
    <property type="entry name" value="Haloacid_Dehalogenase"/>
    <property type="match status" value="1"/>
</dbReference>
<dbReference type="InterPro" id="IPR051400">
    <property type="entry name" value="HAD-like_hydrolase"/>
</dbReference>
<dbReference type="AlphaFoldDB" id="A0A9Q4GJ47"/>
<dbReference type="GO" id="GO:0044281">
    <property type="term" value="P:small molecule metabolic process"/>
    <property type="evidence" value="ECO:0007669"/>
    <property type="project" value="UniProtKB-ARBA"/>
</dbReference>
<dbReference type="InterPro" id="IPR006439">
    <property type="entry name" value="HAD-SF_hydro_IA"/>
</dbReference>
<name>A0A9Q4GJ47_9EURY</name>
<protein>
    <submittedName>
        <fullName evidence="6">HAD family hydrolase</fullName>
    </submittedName>
</protein>
<proteinExistence type="inferred from homology"/>
<dbReference type="SFLD" id="SFLDG01129">
    <property type="entry name" value="C1.5:_HAD__Beta-PGM__Phosphata"/>
    <property type="match status" value="1"/>
</dbReference>
<evidence type="ECO:0000256" key="5">
    <source>
        <dbReference type="SAM" id="MobiDB-lite"/>
    </source>
</evidence>
<keyword evidence="7" id="KW-1185">Reference proteome</keyword>
<evidence type="ECO:0000256" key="3">
    <source>
        <dbReference type="ARBA" id="ARBA00022801"/>
    </source>
</evidence>
<comment type="similarity">
    <text evidence="2">Belongs to the HAD-like hydrolase superfamily.</text>
</comment>
<dbReference type="PANTHER" id="PTHR46470">
    <property type="entry name" value="N-ACYLNEURAMINATE-9-PHOSPHATASE"/>
    <property type="match status" value="1"/>
</dbReference>
<keyword evidence="4" id="KW-0460">Magnesium</keyword>
<feature type="region of interest" description="Disordered" evidence="5">
    <location>
        <begin position="177"/>
        <end position="200"/>
    </location>
</feature>
<evidence type="ECO:0000256" key="4">
    <source>
        <dbReference type="ARBA" id="ARBA00022842"/>
    </source>
</evidence>
<dbReference type="Proteomes" id="UP001149411">
    <property type="component" value="Unassembled WGS sequence"/>
</dbReference>
<evidence type="ECO:0000256" key="1">
    <source>
        <dbReference type="ARBA" id="ARBA00001946"/>
    </source>
</evidence>
<dbReference type="Gene3D" id="3.40.50.1000">
    <property type="entry name" value="HAD superfamily/HAD-like"/>
    <property type="match status" value="1"/>
</dbReference>
<accession>A0A9Q4GJ47</accession>
<dbReference type="InterPro" id="IPR041492">
    <property type="entry name" value="HAD_2"/>
</dbReference>
<evidence type="ECO:0000256" key="2">
    <source>
        <dbReference type="ARBA" id="ARBA00007958"/>
    </source>
</evidence>
<keyword evidence="3 6" id="KW-0378">Hydrolase</keyword>
<dbReference type="NCBIfam" id="TIGR01549">
    <property type="entry name" value="HAD-SF-IA-v1"/>
    <property type="match status" value="1"/>
</dbReference>
<comment type="caution">
    <text evidence="6">The sequence shown here is derived from an EMBL/GenBank/DDBJ whole genome shotgun (WGS) entry which is preliminary data.</text>
</comment>
<gene>
    <name evidence="6" type="ORF">EGH25_09320</name>
</gene>
<organism evidence="6 7">
    <name type="scientific">Halorutilus salinus</name>
    <dbReference type="NCBI Taxonomy" id="2487751"/>
    <lineage>
        <taxon>Archaea</taxon>
        <taxon>Methanobacteriati</taxon>
        <taxon>Methanobacteriota</taxon>
        <taxon>Stenosarchaea group</taxon>
        <taxon>Halobacteria</taxon>
        <taxon>Halorutilales</taxon>
        <taxon>Halorutilaceae</taxon>
        <taxon>Halorutilus</taxon>
    </lineage>
</organism>
<evidence type="ECO:0000313" key="7">
    <source>
        <dbReference type="Proteomes" id="UP001149411"/>
    </source>
</evidence>
<dbReference type="EMBL" id="RKLV01000009">
    <property type="protein sequence ID" value="MCX2819548.1"/>
    <property type="molecule type" value="Genomic_DNA"/>
</dbReference>
<dbReference type="RefSeq" id="WP_266087902.1">
    <property type="nucleotide sequence ID" value="NZ_RKLV01000009.1"/>
</dbReference>
<dbReference type="SUPFAM" id="SSF56784">
    <property type="entry name" value="HAD-like"/>
    <property type="match status" value="1"/>
</dbReference>
<reference evidence="6" key="1">
    <citation type="submission" date="2022-09" db="EMBL/GenBank/DDBJ databases">
        <title>Haloadaptaus new haloarchaeum isolated from saline soil.</title>
        <authorList>
            <person name="Duran-Viseras A."/>
            <person name="Sanchez-Porro C."/>
            <person name="Ventosa A."/>
        </authorList>
    </citation>
    <scope>NUCLEOTIDE SEQUENCE</scope>
    <source>
        <strain evidence="6">F3-133</strain>
    </source>
</reference>
<comment type="cofactor">
    <cofactor evidence="1">
        <name>Mg(2+)</name>
        <dbReference type="ChEBI" id="CHEBI:18420"/>
    </cofactor>
</comment>